<dbReference type="AlphaFoldDB" id="A0A0F4L9J3"/>
<dbReference type="PATRIC" id="fig|1218506.3.peg.1762"/>
<name>A0A0F4L9J3_9LACO</name>
<comment type="caution">
    <text evidence="1">The sequence shown here is derived from an EMBL/GenBank/DDBJ whole genome shotgun (WGS) entry which is preliminary data.</text>
</comment>
<accession>A0A0F4L9J3</accession>
<proteinExistence type="predicted"/>
<dbReference type="EMBL" id="JXLH01000024">
    <property type="protein sequence ID" value="KJY55497.1"/>
    <property type="molecule type" value="Genomic_DNA"/>
</dbReference>
<dbReference type="Proteomes" id="UP000033612">
    <property type="component" value="Unassembled WGS sequence"/>
</dbReference>
<dbReference type="HOGENOM" id="CLU_2825697_0_0_9"/>
<organism evidence="1 2">
    <name type="scientific">Lactobacillus kimbladii</name>
    <dbReference type="NCBI Taxonomy" id="1218506"/>
    <lineage>
        <taxon>Bacteria</taxon>
        <taxon>Bacillati</taxon>
        <taxon>Bacillota</taxon>
        <taxon>Bacilli</taxon>
        <taxon>Lactobacillales</taxon>
        <taxon>Lactobacillaceae</taxon>
        <taxon>Lactobacillus</taxon>
    </lineage>
</organism>
<dbReference type="RefSeq" id="WP_046332649.1">
    <property type="nucleotide sequence ID" value="NZ_JBHTBO010000003.1"/>
</dbReference>
<gene>
    <name evidence="1" type="ORF">JF75_16810</name>
</gene>
<protein>
    <submittedName>
        <fullName evidence="1">Uncharacterized protein</fullName>
    </submittedName>
</protein>
<evidence type="ECO:0000313" key="1">
    <source>
        <dbReference type="EMBL" id="KJY55497.1"/>
    </source>
</evidence>
<evidence type="ECO:0000313" key="2">
    <source>
        <dbReference type="Proteomes" id="UP000033612"/>
    </source>
</evidence>
<dbReference type="OrthoDB" id="2312014at2"/>
<reference evidence="1 2" key="1">
    <citation type="submission" date="2015-01" db="EMBL/GenBank/DDBJ databases">
        <title>Comparative genomics of the lactic acid bacteria isolated from the honey bee gut.</title>
        <authorList>
            <person name="Ellegaard K.M."/>
            <person name="Tamarit D."/>
            <person name="Javelind E."/>
            <person name="Olofsson T."/>
            <person name="Andersson S.G."/>
            <person name="Vasquez A."/>
        </authorList>
    </citation>
    <scope>NUCLEOTIDE SEQUENCE [LARGE SCALE GENOMIC DNA]</scope>
    <source>
        <strain evidence="1 2">Hma2</strain>
    </source>
</reference>
<keyword evidence="2" id="KW-1185">Reference proteome</keyword>
<sequence>MDRNIFLKQMIAFAVSKGISEGQAQRIMNKYIDKLEVSDPIVQHIGPEYYAYQILIKEKLVDFVAL</sequence>